<evidence type="ECO:0000256" key="1">
    <source>
        <dbReference type="SAM" id="MobiDB-lite"/>
    </source>
</evidence>
<feature type="domain" description="Transglutaminase-like" evidence="3">
    <location>
        <begin position="465"/>
        <end position="539"/>
    </location>
</feature>
<sequence length="756" mass="78153">MTPRPARRAAVDIVCLVGVLAFVLVPLLEVYGGLTALPALAGGLLLGTSVAVLGAVRRWSAITVVAAVVVVYVVAGGALAAPGTTLAGVVPTPTTVVDLARGAGSTWKQLLTLQPPVGSEGTLLVAAYLLALVGSCLAVSVALRARTGAAAASAALVPVGVAIATIVLGTRRPIVDPVLTGVVLVVVLLPWAAWRAGVLRARRVVATGVLMGVAVGAGVLGAPVVAGGTERLVVRDEMVPPFDPRDYPSPLSAFRKLVKDDASLFTVSGLPDGARVRLATMDRYDGVVWNVAGDGSAQASGEFRRVGSEIDTTVRGERARVEFTVQQLDGVWLPTVGQATAFDIADPDAAGDLRYNDATGGAVLTGGVHEGLEYGIDVVAPRVPAATEVGSAPAADIAQPPLVGQPDAAAVTAADVARDAGSPVQISEALETWLAEEGYFSHGVDVSGTESLSGHGADRITALLGGDLMVGDGEQYAAAMALMVREMGLPARVVLGFVPGADGEDGPADGPVEVTGKDVQAWVEVAFQGYGWLPFDPTPPPEQTPQEEDQEKPSEPNPQVVQPPPPPPGAVTPPDEDTEQPQTDDPDETTDGSALFWRIARVAGIVAIPVLVLALPLLVVVALKARRRRRRRRSPDPVARVAGGWDEVLDTARDLRRPAGALATRNESARELAASFADAPGGALVATRVGALARSADHAVFSAGEPSGAHATAYWADVEQTVAAMTRSVGWRRRVRARVSTASLKNHRNRRPKGTS</sequence>
<feature type="transmembrane region" description="Helical" evidence="2">
    <location>
        <begin position="150"/>
        <end position="168"/>
    </location>
</feature>
<dbReference type="EMBL" id="BJUB01000001">
    <property type="protein sequence ID" value="GEK19534.1"/>
    <property type="molecule type" value="Genomic_DNA"/>
</dbReference>
<evidence type="ECO:0000313" key="4">
    <source>
        <dbReference type="EMBL" id="GEK19534.1"/>
    </source>
</evidence>
<feature type="transmembrane region" description="Helical" evidence="2">
    <location>
        <begin position="61"/>
        <end position="81"/>
    </location>
</feature>
<organism evidence="4 5">
    <name type="scientific">Cellulomonas xylanilytica</name>
    <dbReference type="NCBI Taxonomy" id="233583"/>
    <lineage>
        <taxon>Bacteria</taxon>
        <taxon>Bacillati</taxon>
        <taxon>Actinomycetota</taxon>
        <taxon>Actinomycetes</taxon>
        <taxon>Micrococcales</taxon>
        <taxon>Cellulomonadaceae</taxon>
        <taxon>Cellulomonas</taxon>
    </lineage>
</organism>
<feature type="transmembrane region" description="Helical" evidence="2">
    <location>
        <begin position="602"/>
        <end position="623"/>
    </location>
</feature>
<feature type="compositionally biased region" description="Pro residues" evidence="1">
    <location>
        <begin position="561"/>
        <end position="571"/>
    </location>
</feature>
<dbReference type="Gene3D" id="3.10.620.30">
    <property type="match status" value="1"/>
</dbReference>
<dbReference type="SUPFAM" id="SSF54001">
    <property type="entry name" value="Cysteine proteinases"/>
    <property type="match status" value="1"/>
</dbReference>
<dbReference type="Proteomes" id="UP000321118">
    <property type="component" value="Unassembled WGS sequence"/>
</dbReference>
<feature type="transmembrane region" description="Helical" evidence="2">
    <location>
        <begin position="34"/>
        <end position="54"/>
    </location>
</feature>
<name>A0A510UXW8_9CELL</name>
<reference evidence="4 5" key="1">
    <citation type="submission" date="2019-07" db="EMBL/GenBank/DDBJ databases">
        <title>Whole genome shotgun sequence of Cellulomonas xylanilytica NBRC 101102.</title>
        <authorList>
            <person name="Hosoyama A."/>
            <person name="Uohara A."/>
            <person name="Ohji S."/>
            <person name="Ichikawa N."/>
        </authorList>
    </citation>
    <scope>NUCLEOTIDE SEQUENCE [LARGE SCALE GENOMIC DNA]</scope>
    <source>
        <strain evidence="4 5">NBRC 101102</strain>
    </source>
</reference>
<dbReference type="RefSeq" id="WP_146925079.1">
    <property type="nucleotide sequence ID" value="NZ_BJUB01000001.1"/>
</dbReference>
<keyword evidence="2" id="KW-1133">Transmembrane helix</keyword>
<dbReference type="OrthoDB" id="3651060at2"/>
<evidence type="ECO:0000256" key="2">
    <source>
        <dbReference type="SAM" id="Phobius"/>
    </source>
</evidence>
<dbReference type="SMART" id="SM00460">
    <property type="entry name" value="TGc"/>
    <property type="match status" value="1"/>
</dbReference>
<dbReference type="InterPro" id="IPR038765">
    <property type="entry name" value="Papain-like_cys_pep_sf"/>
</dbReference>
<keyword evidence="2" id="KW-0472">Membrane</keyword>
<gene>
    <name evidence="4" type="ORF">CXY01_00540</name>
</gene>
<proteinExistence type="predicted"/>
<dbReference type="InterPro" id="IPR002931">
    <property type="entry name" value="Transglutaminase-like"/>
</dbReference>
<dbReference type="PANTHER" id="PTHR42736">
    <property type="entry name" value="PROTEIN-GLUTAMINE GAMMA-GLUTAMYLTRANSFERASE"/>
    <property type="match status" value="1"/>
</dbReference>
<evidence type="ECO:0000259" key="3">
    <source>
        <dbReference type="SMART" id="SM00460"/>
    </source>
</evidence>
<protein>
    <submittedName>
        <fullName evidence="4">Transglutaminase</fullName>
    </submittedName>
</protein>
<accession>A0A510UXW8</accession>
<feature type="compositionally biased region" description="Acidic residues" evidence="1">
    <location>
        <begin position="574"/>
        <end position="590"/>
    </location>
</feature>
<feature type="transmembrane region" description="Helical" evidence="2">
    <location>
        <begin position="123"/>
        <end position="143"/>
    </location>
</feature>
<feature type="region of interest" description="Disordered" evidence="1">
    <location>
        <begin position="533"/>
        <end position="591"/>
    </location>
</feature>
<feature type="transmembrane region" description="Helical" evidence="2">
    <location>
        <begin position="9"/>
        <end position="28"/>
    </location>
</feature>
<evidence type="ECO:0000313" key="5">
    <source>
        <dbReference type="Proteomes" id="UP000321118"/>
    </source>
</evidence>
<feature type="transmembrane region" description="Helical" evidence="2">
    <location>
        <begin position="174"/>
        <end position="192"/>
    </location>
</feature>
<dbReference type="PANTHER" id="PTHR42736:SF1">
    <property type="entry name" value="PROTEIN-GLUTAMINE GAMMA-GLUTAMYLTRANSFERASE"/>
    <property type="match status" value="1"/>
</dbReference>
<dbReference type="AlphaFoldDB" id="A0A510UXW8"/>
<keyword evidence="5" id="KW-1185">Reference proteome</keyword>
<feature type="transmembrane region" description="Helical" evidence="2">
    <location>
        <begin position="204"/>
        <end position="226"/>
    </location>
</feature>
<comment type="caution">
    <text evidence="4">The sequence shown here is derived from an EMBL/GenBank/DDBJ whole genome shotgun (WGS) entry which is preliminary data.</text>
</comment>
<keyword evidence="2" id="KW-0812">Transmembrane</keyword>
<dbReference type="Pfam" id="PF01841">
    <property type="entry name" value="Transglut_core"/>
    <property type="match status" value="1"/>
</dbReference>
<dbReference type="InterPro" id="IPR052901">
    <property type="entry name" value="Bact_TGase-like"/>
</dbReference>